<dbReference type="EMBL" id="RJTW01000002">
    <property type="protein sequence ID" value="ROH96547.1"/>
    <property type="molecule type" value="Genomic_DNA"/>
</dbReference>
<dbReference type="Proteomes" id="UP000281899">
    <property type="component" value="Unassembled WGS sequence"/>
</dbReference>
<comment type="caution">
    <text evidence="1">The sequence shown here is derived from an EMBL/GenBank/DDBJ whole genome shotgun (WGS) entry which is preliminary data.</text>
</comment>
<organism evidence="1 2">
    <name type="scientific">Chryseobacterium cucumeris</name>
    <dbReference type="NCBI Taxonomy" id="1813611"/>
    <lineage>
        <taxon>Bacteria</taxon>
        <taxon>Pseudomonadati</taxon>
        <taxon>Bacteroidota</taxon>
        <taxon>Flavobacteriia</taxon>
        <taxon>Flavobacteriales</taxon>
        <taxon>Weeksellaceae</taxon>
        <taxon>Chryseobacterium group</taxon>
        <taxon>Chryseobacterium</taxon>
    </lineage>
</organism>
<gene>
    <name evidence="1" type="ORF">EGI15_01755</name>
</gene>
<sequence length="167" mass="20007">MNQQKKQKTISVDNMKSILFLTLFFSQLFFSQTNLISHDTSIYQLNNEIIELKTTSLYNKYDENLIVWLSKNKKEDYKSYFSKKGDFSLLEWLNDDNFSDYTIDVYSTFLKVVKPKESFIILYKGNAPVINYICENELPQYIRKTILRVEKDTNFKLYKSNYIFIKE</sequence>
<accession>A0ABX9XEH7</accession>
<proteinExistence type="predicted"/>
<evidence type="ECO:0000313" key="1">
    <source>
        <dbReference type="EMBL" id="ROH96547.1"/>
    </source>
</evidence>
<name>A0ABX9XEH7_9FLAO</name>
<protein>
    <submittedName>
        <fullName evidence="1">Uncharacterized protein</fullName>
    </submittedName>
</protein>
<keyword evidence="2" id="KW-1185">Reference proteome</keyword>
<reference evidence="1 2" key="1">
    <citation type="submission" date="2018-11" db="EMBL/GenBank/DDBJ databases">
        <title>Proposal to divide the Flavobacteriaceae and reorganize its genera based on Amino Acid Identity values calculated from whole genome sequences.</title>
        <authorList>
            <person name="Nicholson A.C."/>
            <person name="Gulvik C.A."/>
            <person name="Whitney A.M."/>
            <person name="Humrighouse B.W."/>
            <person name="Bell M."/>
            <person name="Holmes B."/>
            <person name="Steigerwalt A."/>
            <person name="Villarma A."/>
            <person name="Sheth M."/>
            <person name="Batra D."/>
            <person name="Pryor J."/>
            <person name="Bernardet J.-F."/>
            <person name="Hugo C."/>
            <person name="Kampfer P."/>
            <person name="Newman J."/>
            <person name="Mcquiston J.R."/>
        </authorList>
    </citation>
    <scope>NUCLEOTIDE SEQUENCE [LARGE SCALE GENOMIC DNA]</scope>
    <source>
        <strain evidence="1 2">G0235</strain>
    </source>
</reference>
<evidence type="ECO:0000313" key="2">
    <source>
        <dbReference type="Proteomes" id="UP000281899"/>
    </source>
</evidence>